<reference evidence="1 2" key="1">
    <citation type="submission" date="2018-11" db="EMBL/GenBank/DDBJ databases">
        <title>Genome sequence and assembly of Colletotrichum spinosum.</title>
        <authorList>
            <person name="Gan P."/>
            <person name="Shirasu K."/>
        </authorList>
    </citation>
    <scope>NUCLEOTIDE SEQUENCE [LARGE SCALE GENOMIC DNA]</scope>
    <source>
        <strain evidence="1 2">CBS 515.97</strain>
    </source>
</reference>
<comment type="caution">
    <text evidence="1">The sequence shown here is derived from an EMBL/GenBank/DDBJ whole genome shotgun (WGS) entry which is preliminary data.</text>
</comment>
<protein>
    <submittedName>
        <fullName evidence="1">Uncharacterized protein</fullName>
    </submittedName>
</protein>
<dbReference type="AlphaFoldDB" id="A0A4R8QV88"/>
<dbReference type="InterPro" id="IPR029068">
    <property type="entry name" value="Glyas_Bleomycin-R_OHBP_Dase"/>
</dbReference>
<organism evidence="1 2">
    <name type="scientific">Colletotrichum spinosum</name>
    <dbReference type="NCBI Taxonomy" id="1347390"/>
    <lineage>
        <taxon>Eukaryota</taxon>
        <taxon>Fungi</taxon>
        <taxon>Dikarya</taxon>
        <taxon>Ascomycota</taxon>
        <taxon>Pezizomycotina</taxon>
        <taxon>Sordariomycetes</taxon>
        <taxon>Hypocreomycetidae</taxon>
        <taxon>Glomerellales</taxon>
        <taxon>Glomerellaceae</taxon>
        <taxon>Colletotrichum</taxon>
        <taxon>Colletotrichum orbiculare species complex</taxon>
    </lineage>
</organism>
<accession>A0A4R8QV88</accession>
<dbReference type="EMBL" id="QAPG01000016">
    <property type="protein sequence ID" value="TDZ38553.1"/>
    <property type="molecule type" value="Genomic_DNA"/>
</dbReference>
<keyword evidence="2" id="KW-1185">Reference proteome</keyword>
<sequence length="113" mass="12707">MSSSVAESAWKIIPALSSRDIQATVKLDAYYEFVMARVAHVAAIEPVRDTAWRYRQFSIEDEDGNTPTFFRFLEGGNPGPEGGWVFHALWVVVTLCTILRQLPTHHAINAVFL</sequence>
<dbReference type="Proteomes" id="UP000295083">
    <property type="component" value="Unassembled WGS sequence"/>
</dbReference>
<dbReference type="Gene3D" id="3.10.180.10">
    <property type="entry name" value="2,3-Dihydroxybiphenyl 1,2-Dioxygenase, domain 1"/>
    <property type="match status" value="1"/>
</dbReference>
<gene>
    <name evidence="1" type="ORF">C8035_v004807</name>
</gene>
<proteinExistence type="predicted"/>
<evidence type="ECO:0000313" key="1">
    <source>
        <dbReference type="EMBL" id="TDZ38553.1"/>
    </source>
</evidence>
<evidence type="ECO:0000313" key="2">
    <source>
        <dbReference type="Proteomes" id="UP000295083"/>
    </source>
</evidence>
<name>A0A4R8QV88_9PEZI</name>